<organism evidence="6 7">
    <name type="scientific">Candidatus Wolfebacteria bacterium GW2011_GWA2_47_9b</name>
    <dbReference type="NCBI Taxonomy" id="1619005"/>
    <lineage>
        <taxon>Bacteria</taxon>
        <taxon>Candidatus Wolfeibacteriota</taxon>
    </lineage>
</organism>
<feature type="transmembrane region" description="Helical" evidence="5">
    <location>
        <begin position="142"/>
        <end position="163"/>
    </location>
</feature>
<sequence>MIRRAKEKLVLQYYGMVNLFTTDFRRMRTHEGFKRYFKNTGWLFLGRLGGMAISFYSSVYLVRYLGPENNGALSYALSFVALFGFLASLGIDSILYRDLVDRPHDRDKLLGTALGLKIIGSLITIAAIFTALPFMYNDARVNLIIIIIAASLIFQSFNVFQYFFQANLLSKHTTVVYLTVTALLTTMKLSVIWLHKGLLFIALVLFLEPILYFLGHWFVYQRQQLKISQWQFDHNLARSMFIVSLPLILSSAFASIAGRIDQVMIKQLMDIRSVGLYDAAVRIAEVWYFVPSIIISSVFPAIVNAKKVGHAVYRNRLIKLTLYVFLGSVAVALPIYLFAPLIIRLLYGVAYMPAVGVLRIYVWAGIGVGMAAIVNNYLIIEHRTSSVFFVNFFSMAMNVLLNLYLIPKFGISGAALATLISYIAIPIIAIIINNKKRYEK</sequence>
<feature type="transmembrane region" description="Helical" evidence="5">
    <location>
        <begin position="44"/>
        <end position="66"/>
    </location>
</feature>
<dbReference type="CDD" id="cd13128">
    <property type="entry name" value="MATE_Wzx_like"/>
    <property type="match status" value="1"/>
</dbReference>
<dbReference type="Proteomes" id="UP000033882">
    <property type="component" value="Unassembled WGS sequence"/>
</dbReference>
<dbReference type="PANTHER" id="PTHR43424:SF1">
    <property type="entry name" value="LOCUS PUTATIVE PROTEIN 1-RELATED"/>
    <property type="match status" value="1"/>
</dbReference>
<proteinExistence type="predicted"/>
<gene>
    <name evidence="6" type="ORF">UY19_C0007G0021</name>
</gene>
<evidence type="ECO:0000313" key="6">
    <source>
        <dbReference type="EMBL" id="KKU89935.1"/>
    </source>
</evidence>
<evidence type="ECO:0000256" key="2">
    <source>
        <dbReference type="ARBA" id="ARBA00022692"/>
    </source>
</evidence>
<comment type="caution">
    <text evidence="6">The sequence shown here is derived from an EMBL/GenBank/DDBJ whole genome shotgun (WGS) entry which is preliminary data.</text>
</comment>
<feature type="transmembrane region" description="Helical" evidence="5">
    <location>
        <begin position="200"/>
        <end position="220"/>
    </location>
</feature>
<feature type="transmembrane region" description="Helical" evidence="5">
    <location>
        <begin position="317"/>
        <end position="338"/>
    </location>
</feature>
<evidence type="ECO:0000256" key="5">
    <source>
        <dbReference type="SAM" id="Phobius"/>
    </source>
</evidence>
<dbReference type="EMBL" id="LCPB01000007">
    <property type="protein sequence ID" value="KKU89935.1"/>
    <property type="molecule type" value="Genomic_DNA"/>
</dbReference>
<protein>
    <submittedName>
        <fullName evidence="6">Membrane protein</fullName>
    </submittedName>
</protein>
<feature type="transmembrane region" description="Helical" evidence="5">
    <location>
        <begin position="175"/>
        <end position="194"/>
    </location>
</feature>
<evidence type="ECO:0000313" key="7">
    <source>
        <dbReference type="Proteomes" id="UP000033882"/>
    </source>
</evidence>
<dbReference type="InterPro" id="IPR052556">
    <property type="entry name" value="PolySynth_Transporter"/>
</dbReference>
<comment type="subcellular location">
    <subcellularLocation>
        <location evidence="1">Membrane</location>
        <topology evidence="1">Multi-pass membrane protein</topology>
    </subcellularLocation>
</comment>
<keyword evidence="2 5" id="KW-0812">Transmembrane</keyword>
<name>A0A0G1X697_9BACT</name>
<feature type="transmembrane region" description="Helical" evidence="5">
    <location>
        <begin position="411"/>
        <end position="432"/>
    </location>
</feature>
<dbReference type="GO" id="GO:0016020">
    <property type="term" value="C:membrane"/>
    <property type="evidence" value="ECO:0007669"/>
    <property type="project" value="UniProtKB-SubCell"/>
</dbReference>
<feature type="transmembrane region" description="Helical" evidence="5">
    <location>
        <begin position="241"/>
        <end position="260"/>
    </location>
</feature>
<feature type="transmembrane region" description="Helical" evidence="5">
    <location>
        <begin position="286"/>
        <end position="305"/>
    </location>
</feature>
<feature type="transmembrane region" description="Helical" evidence="5">
    <location>
        <begin position="72"/>
        <end position="95"/>
    </location>
</feature>
<accession>A0A0G1X697</accession>
<keyword evidence="4 5" id="KW-0472">Membrane</keyword>
<dbReference type="AlphaFoldDB" id="A0A0G1X697"/>
<dbReference type="InterPro" id="IPR002797">
    <property type="entry name" value="Polysacc_synth"/>
</dbReference>
<dbReference type="PANTHER" id="PTHR43424">
    <property type="entry name" value="LOCUS PUTATIVE PROTEIN 1-RELATED"/>
    <property type="match status" value="1"/>
</dbReference>
<dbReference type="Pfam" id="PF01943">
    <property type="entry name" value="Polysacc_synt"/>
    <property type="match status" value="1"/>
</dbReference>
<feature type="transmembrane region" description="Helical" evidence="5">
    <location>
        <begin position="116"/>
        <end position="136"/>
    </location>
</feature>
<evidence type="ECO:0000256" key="3">
    <source>
        <dbReference type="ARBA" id="ARBA00022989"/>
    </source>
</evidence>
<feature type="transmembrane region" description="Helical" evidence="5">
    <location>
        <begin position="358"/>
        <end position="380"/>
    </location>
</feature>
<evidence type="ECO:0000256" key="1">
    <source>
        <dbReference type="ARBA" id="ARBA00004141"/>
    </source>
</evidence>
<feature type="transmembrane region" description="Helical" evidence="5">
    <location>
        <begin position="387"/>
        <end position="405"/>
    </location>
</feature>
<reference evidence="6 7" key="1">
    <citation type="journal article" date="2015" name="Nature">
        <title>rRNA introns, odd ribosomes, and small enigmatic genomes across a large radiation of phyla.</title>
        <authorList>
            <person name="Brown C.T."/>
            <person name="Hug L.A."/>
            <person name="Thomas B.C."/>
            <person name="Sharon I."/>
            <person name="Castelle C.J."/>
            <person name="Singh A."/>
            <person name="Wilkins M.J."/>
            <person name="Williams K.H."/>
            <person name="Banfield J.F."/>
        </authorList>
    </citation>
    <scope>NUCLEOTIDE SEQUENCE [LARGE SCALE GENOMIC DNA]</scope>
</reference>
<evidence type="ECO:0000256" key="4">
    <source>
        <dbReference type="ARBA" id="ARBA00023136"/>
    </source>
</evidence>
<keyword evidence="3 5" id="KW-1133">Transmembrane helix</keyword>